<dbReference type="EMBL" id="LCNM01000003">
    <property type="protein sequence ID" value="KKU56753.1"/>
    <property type="molecule type" value="Genomic_DNA"/>
</dbReference>
<protein>
    <submittedName>
        <fullName evidence="2">Glycosyl transferase, group 2 family protein</fullName>
    </submittedName>
</protein>
<evidence type="ECO:0000259" key="1">
    <source>
        <dbReference type="Pfam" id="PF00535"/>
    </source>
</evidence>
<accession>A0A0G1TRH8</accession>
<dbReference type="Pfam" id="PF00535">
    <property type="entry name" value="Glycos_transf_2"/>
    <property type="match status" value="1"/>
</dbReference>
<proteinExistence type="predicted"/>
<dbReference type="PANTHER" id="PTHR43646:SF6">
    <property type="entry name" value="PRE-MYCOFACTOCIN GLYCOSYLTRANSFERASE"/>
    <property type="match status" value="1"/>
</dbReference>
<dbReference type="InterPro" id="IPR029044">
    <property type="entry name" value="Nucleotide-diphossugar_trans"/>
</dbReference>
<comment type="caution">
    <text evidence="2">The sequence shown here is derived from an EMBL/GenBank/DDBJ whole genome shotgun (WGS) entry which is preliminary data.</text>
</comment>
<dbReference type="AlphaFoldDB" id="A0A0G1TRH8"/>
<dbReference type="GO" id="GO:0016740">
    <property type="term" value="F:transferase activity"/>
    <property type="evidence" value="ECO:0007669"/>
    <property type="project" value="UniProtKB-KW"/>
</dbReference>
<dbReference type="InterPro" id="IPR001173">
    <property type="entry name" value="Glyco_trans_2-like"/>
</dbReference>
<keyword evidence="2" id="KW-0808">Transferase</keyword>
<dbReference type="SUPFAM" id="SSF53448">
    <property type="entry name" value="Nucleotide-diphospho-sugar transferases"/>
    <property type="match status" value="1"/>
</dbReference>
<name>A0A0G1TRH8_9BACT</name>
<gene>
    <name evidence="2" type="ORF">UX78_C0003G0029</name>
</gene>
<dbReference type="Proteomes" id="UP000034607">
    <property type="component" value="Unassembled WGS sequence"/>
</dbReference>
<evidence type="ECO:0000313" key="2">
    <source>
        <dbReference type="EMBL" id="KKU56753.1"/>
    </source>
</evidence>
<dbReference type="Gene3D" id="3.90.550.10">
    <property type="entry name" value="Spore Coat Polysaccharide Biosynthesis Protein SpsA, Chain A"/>
    <property type="match status" value="1"/>
</dbReference>
<dbReference type="PANTHER" id="PTHR43646">
    <property type="entry name" value="GLYCOSYLTRANSFERASE"/>
    <property type="match status" value="1"/>
</dbReference>
<reference evidence="2 3" key="1">
    <citation type="journal article" date="2015" name="Nature">
        <title>rRNA introns, odd ribosomes, and small enigmatic genomes across a large radiation of phyla.</title>
        <authorList>
            <person name="Brown C.T."/>
            <person name="Hug L.A."/>
            <person name="Thomas B.C."/>
            <person name="Sharon I."/>
            <person name="Castelle C.J."/>
            <person name="Singh A."/>
            <person name="Wilkins M.J."/>
            <person name="Williams K.H."/>
            <person name="Banfield J.F."/>
        </authorList>
    </citation>
    <scope>NUCLEOTIDE SEQUENCE [LARGE SCALE GENOMIC DNA]</scope>
</reference>
<evidence type="ECO:0000313" key="3">
    <source>
        <dbReference type="Proteomes" id="UP000034607"/>
    </source>
</evidence>
<organism evidence="2 3">
    <name type="scientific">Candidatus Amesbacteria bacterium GW2011_GWA2_47_11</name>
    <dbReference type="NCBI Taxonomy" id="1618357"/>
    <lineage>
        <taxon>Bacteria</taxon>
        <taxon>Candidatus Amesiibacteriota</taxon>
    </lineage>
</organism>
<feature type="domain" description="Glycosyltransferase 2-like" evidence="1">
    <location>
        <begin position="7"/>
        <end position="163"/>
    </location>
</feature>
<sequence>MYLPPITVIVPVYNNPAGIKSLITSLLKLNYPRNRLEIIIVDNNSADDTASVIKQYPVRYVFESLPGSYSARNKGIRSARGEIIAFTDSDCSADSAWVHAAVSSFSPDVAAIAGRIKFSFRSRNPDVCEYLDSSRKLDQKSYIKKGFAVTANFFVRRRNFDKYGLFRGDLISGGDYEFGRRLTMAGEKIIYCPQAVVTHPARNSFGQLWSKTVRIGRGQKQLSRIGLLAHDKLDILHFAPVLNPPRNRYYQYFTAAQKVRLLVIANIIKYANIAARLG</sequence>